<evidence type="ECO:0000313" key="2">
    <source>
        <dbReference type="EMBL" id="MEQ2175279.1"/>
    </source>
</evidence>
<keyword evidence="3" id="KW-1185">Reference proteome</keyword>
<keyword evidence="1" id="KW-0378">Hydrolase</keyword>
<gene>
    <name evidence="2" type="primary">AMDHD2</name>
    <name evidence="2" type="ORF">GOODEAATRI_016525</name>
</gene>
<dbReference type="PANTHER" id="PTHR11113:SF14">
    <property type="entry name" value="N-ACETYLGLUCOSAMINE-6-PHOSPHATE DEACETYLASE"/>
    <property type="match status" value="1"/>
</dbReference>
<protein>
    <submittedName>
        <fullName evidence="2">N-acetylglucosamine-6-phosphate deacetylase</fullName>
    </submittedName>
</protein>
<dbReference type="Gene3D" id="3.20.20.140">
    <property type="entry name" value="Metal-dependent hydrolases"/>
    <property type="match status" value="2"/>
</dbReference>
<comment type="caution">
    <text evidence="2">The sequence shown here is derived from an EMBL/GenBank/DDBJ whole genome shotgun (WGS) entry which is preliminary data.</text>
</comment>
<dbReference type="PANTHER" id="PTHR11113">
    <property type="entry name" value="N-ACETYLGLUCOSAMINE-6-PHOSPHATE DEACETYLASE"/>
    <property type="match status" value="1"/>
</dbReference>
<dbReference type="InterPro" id="IPR032466">
    <property type="entry name" value="Metal_Hydrolase"/>
</dbReference>
<name>A0ABV0NV44_9TELE</name>
<feature type="non-terminal residue" evidence="2">
    <location>
        <position position="1"/>
    </location>
</feature>
<dbReference type="EMBL" id="JAHRIO010051259">
    <property type="protein sequence ID" value="MEQ2175279.1"/>
    <property type="molecule type" value="Genomic_DNA"/>
</dbReference>
<proteinExistence type="predicted"/>
<dbReference type="SUPFAM" id="SSF51556">
    <property type="entry name" value="Metallo-dependent hydrolases"/>
    <property type="match status" value="2"/>
</dbReference>
<sequence>GYGVDFSQPSEDVTAGVSLVAKKILEHGVTSFCPTLVTSPPAVYHKVLPQIKVHDGGPHGAGFLGFHLEGPFISLEKKGAHPERYLRTFRSGGIEDLMEAYGSLDNVAMVTLAPELPRSQSVVRELCQRGITVSLGDSPPAFMFWFWSLGSFCLHERCDTRNLFAGHSVANLSQAEDAVQHGASFITHLFNAMLPIPAGRTVFYGMIADGIHTNPAALRIAHRAHPSGLVLVTDAITAMGLPPGHHTLGQQVIEIQGLHAYVTGLPLPYSRRWLINDEFVS</sequence>
<organism evidence="2 3">
    <name type="scientific">Goodea atripinnis</name>
    <dbReference type="NCBI Taxonomy" id="208336"/>
    <lineage>
        <taxon>Eukaryota</taxon>
        <taxon>Metazoa</taxon>
        <taxon>Chordata</taxon>
        <taxon>Craniata</taxon>
        <taxon>Vertebrata</taxon>
        <taxon>Euteleostomi</taxon>
        <taxon>Actinopterygii</taxon>
        <taxon>Neopterygii</taxon>
        <taxon>Teleostei</taxon>
        <taxon>Neoteleostei</taxon>
        <taxon>Acanthomorphata</taxon>
        <taxon>Ovalentaria</taxon>
        <taxon>Atherinomorphae</taxon>
        <taxon>Cyprinodontiformes</taxon>
        <taxon>Goodeidae</taxon>
        <taxon>Goodea</taxon>
    </lineage>
</organism>
<evidence type="ECO:0000256" key="1">
    <source>
        <dbReference type="ARBA" id="ARBA00022801"/>
    </source>
</evidence>
<dbReference type="Proteomes" id="UP001476798">
    <property type="component" value="Unassembled WGS sequence"/>
</dbReference>
<accession>A0ABV0NV44</accession>
<reference evidence="2 3" key="1">
    <citation type="submission" date="2021-06" db="EMBL/GenBank/DDBJ databases">
        <authorList>
            <person name="Palmer J.M."/>
        </authorList>
    </citation>
    <scope>NUCLEOTIDE SEQUENCE [LARGE SCALE GENOMIC DNA]</scope>
    <source>
        <strain evidence="2 3">GA_2019</strain>
        <tissue evidence="2">Muscle</tissue>
    </source>
</reference>
<evidence type="ECO:0000313" key="3">
    <source>
        <dbReference type="Proteomes" id="UP001476798"/>
    </source>
</evidence>